<dbReference type="HOGENOM" id="CLU_1004848_0_0_1"/>
<dbReference type="RefSeq" id="XP_016231478.1">
    <property type="nucleotide sequence ID" value="XM_016384876.1"/>
</dbReference>
<accession>A0A0D1ZE21</accession>
<sequence length="277" mass="31278">MKIRYRRHKSFTKQLARFIQRQEDEEDGADLGVGWVQLWVEQTPSAPEARQPWYSHETQTTLDKNWYEDPDGTGVAPNTIRFVPRKPTRDPSFPASIFRPLHPQDRNPFPGIPLCPQTLRMLEQRSEVLFECTLLELTFDKEETKQLLSQNFTTVKNQWKAKTKELERQPGYTPVPPPLNQAISSSIPHIGGQEDKDRVKSPWPWSRNTKSGVNDSTAPRGNAGPEVAGGTNAGTPAPTAWRPEPYRGGGRGGAQSRKKPRATRPALELQPPVREEG</sequence>
<dbReference type="AlphaFoldDB" id="A0A0D1ZE21"/>
<dbReference type="OrthoDB" id="10553653at2759"/>
<dbReference type="Proteomes" id="UP000053328">
    <property type="component" value="Unassembled WGS sequence"/>
</dbReference>
<evidence type="ECO:0000313" key="2">
    <source>
        <dbReference type="EMBL" id="KIW11262.1"/>
    </source>
</evidence>
<proteinExistence type="predicted"/>
<evidence type="ECO:0000313" key="3">
    <source>
        <dbReference type="Proteomes" id="UP000053328"/>
    </source>
</evidence>
<feature type="compositionally biased region" description="Polar residues" evidence="1">
    <location>
        <begin position="206"/>
        <end position="219"/>
    </location>
</feature>
<keyword evidence="3" id="KW-1185">Reference proteome</keyword>
<reference evidence="2 3" key="1">
    <citation type="submission" date="2015-01" db="EMBL/GenBank/DDBJ databases">
        <title>The Genome Sequence of Exophiala spinifera CBS89968.</title>
        <authorList>
            <consortium name="The Broad Institute Genomics Platform"/>
            <person name="Cuomo C."/>
            <person name="de Hoog S."/>
            <person name="Gorbushina A."/>
            <person name="Stielow B."/>
            <person name="Teixiera M."/>
            <person name="Abouelleil A."/>
            <person name="Chapman S.B."/>
            <person name="Priest M."/>
            <person name="Young S.K."/>
            <person name="Wortman J."/>
            <person name="Nusbaum C."/>
            <person name="Birren B."/>
        </authorList>
    </citation>
    <scope>NUCLEOTIDE SEQUENCE [LARGE SCALE GENOMIC DNA]</scope>
    <source>
        <strain evidence="2 3">CBS 89968</strain>
    </source>
</reference>
<evidence type="ECO:0000256" key="1">
    <source>
        <dbReference type="SAM" id="MobiDB-lite"/>
    </source>
</evidence>
<organism evidence="2 3">
    <name type="scientific">Exophiala spinifera</name>
    <dbReference type="NCBI Taxonomy" id="91928"/>
    <lineage>
        <taxon>Eukaryota</taxon>
        <taxon>Fungi</taxon>
        <taxon>Dikarya</taxon>
        <taxon>Ascomycota</taxon>
        <taxon>Pezizomycotina</taxon>
        <taxon>Eurotiomycetes</taxon>
        <taxon>Chaetothyriomycetidae</taxon>
        <taxon>Chaetothyriales</taxon>
        <taxon>Herpotrichiellaceae</taxon>
        <taxon>Exophiala</taxon>
    </lineage>
</organism>
<feature type="region of interest" description="Disordered" evidence="1">
    <location>
        <begin position="165"/>
        <end position="277"/>
    </location>
</feature>
<name>A0A0D1ZE21_9EURO</name>
<dbReference type="STRING" id="91928.A0A0D1ZE21"/>
<gene>
    <name evidence="2" type="ORF">PV08_10562</name>
</gene>
<protein>
    <submittedName>
        <fullName evidence="2">Uncharacterized protein</fullName>
    </submittedName>
</protein>
<dbReference type="VEuPathDB" id="FungiDB:PV08_10562"/>
<dbReference type="GeneID" id="27337645"/>
<dbReference type="EMBL" id="KN847499">
    <property type="protein sequence ID" value="KIW11262.1"/>
    <property type="molecule type" value="Genomic_DNA"/>
</dbReference>